<reference evidence="2 3" key="1">
    <citation type="submission" date="2018-06" db="EMBL/GenBank/DDBJ databases">
        <title>Draft Genome Sequence of a Novel Marine Bacterium Related to the Verrucomicrobia.</title>
        <authorList>
            <person name="Vosseberg J."/>
            <person name="Martijn J."/>
            <person name="Ettema T.J.G."/>
        </authorList>
    </citation>
    <scope>NUCLEOTIDE SEQUENCE [LARGE SCALE GENOMIC DNA]</scope>
    <source>
        <strain evidence="2">TARA_B100001123</strain>
    </source>
</reference>
<dbReference type="AlphaFoldDB" id="A0A2Z4AH35"/>
<protein>
    <recommendedName>
        <fullName evidence="1">Xylose isomerase-like TIM barrel domain-containing protein</fullName>
    </recommendedName>
</protein>
<dbReference type="EMBL" id="CP029803">
    <property type="protein sequence ID" value="AWT59287.1"/>
    <property type="molecule type" value="Genomic_DNA"/>
</dbReference>
<dbReference type="Pfam" id="PF01261">
    <property type="entry name" value="AP_endonuc_2"/>
    <property type="match status" value="1"/>
</dbReference>
<dbReference type="KEGG" id="mtar:DF168_00469"/>
<evidence type="ECO:0000313" key="2">
    <source>
        <dbReference type="EMBL" id="AWT59287.1"/>
    </source>
</evidence>
<dbReference type="PANTHER" id="PTHR12110">
    <property type="entry name" value="HYDROXYPYRUVATE ISOMERASE"/>
    <property type="match status" value="1"/>
</dbReference>
<organism evidence="2 3">
    <name type="scientific">Candidatus Moanibacter tarae</name>
    <dbReference type="NCBI Taxonomy" id="2200854"/>
    <lineage>
        <taxon>Bacteria</taxon>
        <taxon>Pseudomonadati</taxon>
        <taxon>Verrucomicrobiota</taxon>
        <taxon>Opitutia</taxon>
        <taxon>Puniceicoccales</taxon>
        <taxon>Puniceicoccales incertae sedis</taxon>
        <taxon>Candidatus Moanibacter</taxon>
    </lineage>
</organism>
<dbReference type="Gene3D" id="3.20.20.150">
    <property type="entry name" value="Divalent-metal-dependent TIM barrel enzymes"/>
    <property type="match status" value="1"/>
</dbReference>
<dbReference type="InterPro" id="IPR013022">
    <property type="entry name" value="Xyl_isomerase-like_TIM-brl"/>
</dbReference>
<gene>
    <name evidence="2" type="ORF">DF168_00469</name>
</gene>
<dbReference type="Proteomes" id="UP000247465">
    <property type="component" value="Chromosome"/>
</dbReference>
<dbReference type="InterPro" id="IPR050312">
    <property type="entry name" value="IolE/XylAMocC-like"/>
</dbReference>
<feature type="domain" description="Xylose isomerase-like TIM barrel" evidence="1">
    <location>
        <begin position="23"/>
        <end position="247"/>
    </location>
</feature>
<accession>A0A2Z4AH35</accession>
<proteinExistence type="predicted"/>
<evidence type="ECO:0000313" key="3">
    <source>
        <dbReference type="Proteomes" id="UP000247465"/>
    </source>
</evidence>
<sequence>MSDRFGFDAPKDIPIEQSIMWGASNGFSYVDFNADNPPNELVSFDKVRTTKIRNLLEKTKIQVGIHPISAINNAEYVPIMSEAVDEYLWANIRLARKIGCGWIVGHGGYHFGDTNLRKQAAVDRIKRLVEMAAQTEIMVYFENHNKEPDLAEIHYIPHNVEETRWFLDEIDSPYFKWAFNVAHGHLVPEGWIGFLNAFGTNNIGQVRVNDNTGDYEVHLVPGEGNIDFKSLFLELNKRDYKGWYNLGFGDEDDKIRIRDQFDKLI</sequence>
<evidence type="ECO:0000259" key="1">
    <source>
        <dbReference type="Pfam" id="PF01261"/>
    </source>
</evidence>
<dbReference type="SUPFAM" id="SSF51658">
    <property type="entry name" value="Xylose isomerase-like"/>
    <property type="match status" value="1"/>
</dbReference>
<dbReference type="PANTHER" id="PTHR12110:SF53">
    <property type="entry name" value="BLR5974 PROTEIN"/>
    <property type="match status" value="1"/>
</dbReference>
<dbReference type="InterPro" id="IPR036237">
    <property type="entry name" value="Xyl_isomerase-like_sf"/>
</dbReference>
<name>A0A2Z4AH35_9BACT</name>